<keyword evidence="2" id="KW-1185">Reference proteome</keyword>
<evidence type="ECO:0000313" key="1">
    <source>
        <dbReference type="EMBL" id="KAG5628459.1"/>
    </source>
</evidence>
<name>A0A9J6AW36_SOLCO</name>
<comment type="caution">
    <text evidence="1">The sequence shown here is derived from an EMBL/GenBank/DDBJ whole genome shotgun (WGS) entry which is preliminary data.</text>
</comment>
<evidence type="ECO:0000313" key="2">
    <source>
        <dbReference type="Proteomes" id="UP000824120"/>
    </source>
</evidence>
<sequence>MSDALLFHVVVGNLTVIPHVTVCMEAVELLNKKRNSVEWWKRYSQSQEQFKIVRPSSKPIWINSRDTKNRSKEIIIRQIKPSEIAKLKEATIGMKLALKSAASEVELNHLSRHLVTIEERENIQKGIVPFKSFDDKSSHCRFCSPLPLDGIEPVSWPSKLLFLSDNSLSFPTLENREICPLRWLLPRSKNSMLVRFHRGLVIDPDRLQSLMSNTSNEVRWLNDSGILPIIFTPSRNNFMSDVLLFHLAVGNLKVSWGLDDNSRDSKSERWKTLSGNIPHNCVSESILPVIFSPWRYNSMSDALLFHLVVGNLTVSWGLYDKLRDSKLERWRTLLGDITCNCVFESCRIVK</sequence>
<accession>A0A9J6AW36</accession>
<gene>
    <name evidence="1" type="ORF">H5410_000176</name>
</gene>
<dbReference type="EMBL" id="JACXVP010000001">
    <property type="protein sequence ID" value="KAG5628459.1"/>
    <property type="molecule type" value="Genomic_DNA"/>
</dbReference>
<reference evidence="1 2" key="1">
    <citation type="submission" date="2020-09" db="EMBL/GenBank/DDBJ databases">
        <title>De no assembly of potato wild relative species, Solanum commersonii.</title>
        <authorList>
            <person name="Cho K."/>
        </authorList>
    </citation>
    <scope>NUCLEOTIDE SEQUENCE [LARGE SCALE GENOMIC DNA]</scope>
    <source>
        <strain evidence="1">LZ3.2</strain>
        <tissue evidence="1">Leaf</tissue>
    </source>
</reference>
<organism evidence="1 2">
    <name type="scientific">Solanum commersonii</name>
    <name type="common">Commerson's wild potato</name>
    <name type="synonym">Commerson's nightshade</name>
    <dbReference type="NCBI Taxonomy" id="4109"/>
    <lineage>
        <taxon>Eukaryota</taxon>
        <taxon>Viridiplantae</taxon>
        <taxon>Streptophyta</taxon>
        <taxon>Embryophyta</taxon>
        <taxon>Tracheophyta</taxon>
        <taxon>Spermatophyta</taxon>
        <taxon>Magnoliopsida</taxon>
        <taxon>eudicotyledons</taxon>
        <taxon>Gunneridae</taxon>
        <taxon>Pentapetalae</taxon>
        <taxon>asterids</taxon>
        <taxon>lamiids</taxon>
        <taxon>Solanales</taxon>
        <taxon>Solanaceae</taxon>
        <taxon>Solanoideae</taxon>
        <taxon>Solaneae</taxon>
        <taxon>Solanum</taxon>
    </lineage>
</organism>
<dbReference type="Proteomes" id="UP000824120">
    <property type="component" value="Chromosome 1"/>
</dbReference>
<dbReference type="AlphaFoldDB" id="A0A9J6AW36"/>
<proteinExistence type="predicted"/>
<protein>
    <submittedName>
        <fullName evidence="1">Uncharacterized protein</fullName>
    </submittedName>
</protein>